<dbReference type="CDD" id="cd15862">
    <property type="entry name" value="SNARE_Vti1"/>
    <property type="match status" value="1"/>
</dbReference>
<evidence type="ECO:0000313" key="2">
    <source>
        <dbReference type="EMBL" id="RLN69363.1"/>
    </source>
</evidence>
<comment type="caution">
    <text evidence="2">The sequence shown here is derived from an EMBL/GenBank/DDBJ whole genome shotgun (WGS) entry which is preliminary data.</text>
</comment>
<keyword evidence="1" id="KW-0812">Transmembrane</keyword>
<organism evidence="2 4">
    <name type="scientific">Phytophthora kernoviae</name>
    <dbReference type="NCBI Taxonomy" id="325452"/>
    <lineage>
        <taxon>Eukaryota</taxon>
        <taxon>Sar</taxon>
        <taxon>Stramenopiles</taxon>
        <taxon>Oomycota</taxon>
        <taxon>Peronosporomycetes</taxon>
        <taxon>Peronosporales</taxon>
        <taxon>Peronosporaceae</taxon>
        <taxon>Phytophthora</taxon>
    </lineage>
</organism>
<evidence type="ECO:0000256" key="1">
    <source>
        <dbReference type="SAM" id="Phobius"/>
    </source>
</evidence>
<dbReference type="OrthoDB" id="430637at2759"/>
<dbReference type="Proteomes" id="UP000284657">
    <property type="component" value="Unassembled WGS sequence"/>
</dbReference>
<keyword evidence="1" id="KW-1133">Transmembrane helix</keyword>
<sequence>MSGSYGTASNGVGIFAGGNGDGVTGGGPDPAGLNNYSTFFAADSSVRSLMRTSDNIERARRTVAESEEVAKNVLVDLELQRSQLHDMKGMVTETSSMTGQVRHLLKIIADRSHRKKVCLWFVIVALATTDILVFYLLFVR</sequence>
<evidence type="ECO:0008006" key="6">
    <source>
        <dbReference type="Google" id="ProtNLM"/>
    </source>
</evidence>
<name>A0A3F2S4L8_9STRA</name>
<gene>
    <name evidence="3" type="ORF">BBJ29_000244</name>
    <name evidence="2" type="ORF">BBP00_00000430</name>
</gene>
<dbReference type="EMBL" id="MBDO02000005">
    <property type="protein sequence ID" value="RLN69363.1"/>
    <property type="molecule type" value="Genomic_DNA"/>
</dbReference>
<proteinExistence type="predicted"/>
<dbReference type="Pfam" id="PF12352">
    <property type="entry name" value="V-SNARE_C"/>
    <property type="match status" value="1"/>
</dbReference>
<dbReference type="Gene3D" id="1.20.5.110">
    <property type="match status" value="1"/>
</dbReference>
<feature type="transmembrane region" description="Helical" evidence="1">
    <location>
        <begin position="117"/>
        <end position="138"/>
    </location>
</feature>
<accession>A0A3F2S4L8</accession>
<dbReference type="AlphaFoldDB" id="A0A3F2S4L8"/>
<evidence type="ECO:0000313" key="4">
    <source>
        <dbReference type="Proteomes" id="UP000277300"/>
    </source>
</evidence>
<evidence type="ECO:0000313" key="3">
    <source>
        <dbReference type="EMBL" id="RLN70724.1"/>
    </source>
</evidence>
<dbReference type="EMBL" id="MBAD02000200">
    <property type="protein sequence ID" value="RLN70724.1"/>
    <property type="molecule type" value="Genomic_DNA"/>
</dbReference>
<dbReference type="Proteomes" id="UP000277300">
    <property type="component" value="Unassembled WGS sequence"/>
</dbReference>
<protein>
    <recommendedName>
        <fullName evidence="6">t-SNARE coiled-coil homology domain-containing protein</fullName>
    </recommendedName>
</protein>
<evidence type="ECO:0000313" key="5">
    <source>
        <dbReference type="Proteomes" id="UP000284657"/>
    </source>
</evidence>
<dbReference type="SUPFAM" id="SSF58038">
    <property type="entry name" value="SNARE fusion complex"/>
    <property type="match status" value="1"/>
</dbReference>
<keyword evidence="1" id="KW-0472">Membrane</keyword>
<reference evidence="4 5" key="1">
    <citation type="submission" date="2018-07" db="EMBL/GenBank/DDBJ databases">
        <title>Genome sequencing of oomycete isolates from Chile give support for New Zealand origin for Phytophthora kernoviae and make available the first Nothophytophthora sp. genome.</title>
        <authorList>
            <person name="Studholme D.J."/>
            <person name="Sanfuentes E."/>
            <person name="Panda P."/>
            <person name="Hill R."/>
            <person name="Sambles C."/>
            <person name="Grant M."/>
            <person name="Williams N.M."/>
            <person name="Mcdougal R.L."/>
        </authorList>
    </citation>
    <scope>NUCLEOTIDE SEQUENCE [LARGE SCALE GENOMIC DNA]</scope>
    <source>
        <strain evidence="2">Chile6</strain>
        <strain evidence="3">Chile7</strain>
    </source>
</reference>